<protein>
    <submittedName>
        <fullName evidence="3">Uncharacterized protein</fullName>
    </submittedName>
</protein>
<feature type="transmembrane region" description="Helical" evidence="2">
    <location>
        <begin position="7"/>
        <end position="29"/>
    </location>
</feature>
<evidence type="ECO:0000256" key="1">
    <source>
        <dbReference type="SAM" id="MobiDB-lite"/>
    </source>
</evidence>
<keyword evidence="2" id="KW-0812">Transmembrane</keyword>
<dbReference type="AlphaFoldDB" id="A0A2T4Q3Y1"/>
<feature type="compositionally biased region" description="Basic and acidic residues" evidence="1">
    <location>
        <begin position="85"/>
        <end position="99"/>
    </location>
</feature>
<gene>
    <name evidence="3" type="ORF">BU085_00450</name>
</gene>
<keyword evidence="2" id="KW-1133">Transmembrane helix</keyword>
<evidence type="ECO:0000313" key="4">
    <source>
        <dbReference type="Proteomes" id="UP000240717"/>
    </source>
</evidence>
<feature type="compositionally biased region" description="Polar residues" evidence="1">
    <location>
        <begin position="50"/>
        <end position="64"/>
    </location>
</feature>
<keyword evidence="2" id="KW-0472">Membrane</keyword>
<reference evidence="3 4" key="1">
    <citation type="journal article" date="2016" name="Front. Microbiol.">
        <title>Comprehensive Phylogenetic Analysis of Bovine Non-aureus Staphylococci Species Based on Whole-Genome Sequencing.</title>
        <authorList>
            <person name="Naushad S."/>
            <person name="Barkema H.W."/>
            <person name="Luby C."/>
            <person name="Condas L.A."/>
            <person name="Nobrega D.B."/>
            <person name="Carson D.A."/>
            <person name="De Buck J."/>
        </authorList>
    </citation>
    <scope>NUCLEOTIDE SEQUENCE [LARGE SCALE GENOMIC DNA]</scope>
    <source>
        <strain evidence="3 4">SNUC 2993</strain>
    </source>
</reference>
<dbReference type="Proteomes" id="UP000240717">
    <property type="component" value="Unassembled WGS sequence"/>
</dbReference>
<dbReference type="RefSeq" id="WP_002450121.1">
    <property type="nucleotide sequence ID" value="NZ_CP054017.1"/>
</dbReference>
<accession>A0A2T4Q3Y1</accession>
<evidence type="ECO:0000313" key="3">
    <source>
        <dbReference type="EMBL" id="PTI52723.1"/>
    </source>
</evidence>
<name>A0A2T4Q3Y1_STAWA</name>
<feature type="compositionally biased region" description="Polar residues" evidence="1">
    <location>
        <begin position="72"/>
        <end position="84"/>
    </location>
</feature>
<organism evidence="3 4">
    <name type="scientific">Staphylococcus warneri</name>
    <dbReference type="NCBI Taxonomy" id="1292"/>
    <lineage>
        <taxon>Bacteria</taxon>
        <taxon>Bacillati</taxon>
        <taxon>Bacillota</taxon>
        <taxon>Bacilli</taxon>
        <taxon>Bacillales</taxon>
        <taxon>Staphylococcaceae</taxon>
        <taxon>Staphylococcus</taxon>
    </lineage>
</organism>
<feature type="region of interest" description="Disordered" evidence="1">
    <location>
        <begin position="45"/>
        <end position="109"/>
    </location>
</feature>
<feature type="compositionally biased region" description="Polar residues" evidence="1">
    <location>
        <begin position="100"/>
        <end position="109"/>
    </location>
</feature>
<dbReference type="EMBL" id="PZEV01000001">
    <property type="protein sequence ID" value="PTI52723.1"/>
    <property type="molecule type" value="Genomic_DNA"/>
</dbReference>
<sequence length="109" mass="12293">MEKSVKFAIGIYLAIILIVTTLYLSFILIGSLQGKDMTNSVLDTDHTKINNKTRNSDEAVNTSLKNEEASSKSHSYTTTNYKNVDTNDKSKHQNEHIDNKTANSNYQTY</sequence>
<evidence type="ECO:0000256" key="2">
    <source>
        <dbReference type="SAM" id="Phobius"/>
    </source>
</evidence>
<proteinExistence type="predicted"/>
<comment type="caution">
    <text evidence="3">The sequence shown here is derived from an EMBL/GenBank/DDBJ whole genome shotgun (WGS) entry which is preliminary data.</text>
</comment>